<dbReference type="eggNOG" id="COG3440">
    <property type="taxonomic scope" value="Bacteria"/>
</dbReference>
<dbReference type="Pfam" id="PF08378">
    <property type="entry name" value="NERD"/>
    <property type="match status" value="1"/>
</dbReference>
<dbReference type="SMART" id="SM00220">
    <property type="entry name" value="S_TKc"/>
    <property type="match status" value="1"/>
</dbReference>
<name>C0GD38_DETAL</name>
<dbReference type="PROSITE" id="PS50965">
    <property type="entry name" value="NERD"/>
    <property type="match status" value="1"/>
</dbReference>
<feature type="domain" description="NERD" evidence="2">
    <location>
        <begin position="176"/>
        <end position="291"/>
    </location>
</feature>
<comment type="caution">
    <text evidence="3">The sequence shown here is derived from an EMBL/GenBank/DDBJ whole genome shotgun (WGS) entry which is preliminary data.</text>
</comment>
<dbReference type="Gene3D" id="1.10.510.10">
    <property type="entry name" value="Transferase(Phosphotransferase) domain 1"/>
    <property type="match status" value="2"/>
</dbReference>
<keyword evidence="3" id="KW-0808">Transferase</keyword>
<proteinExistence type="predicted"/>
<organism evidence="3 4">
    <name type="scientific">Dethiobacter alkaliphilus AHT 1</name>
    <dbReference type="NCBI Taxonomy" id="555088"/>
    <lineage>
        <taxon>Bacteria</taxon>
        <taxon>Bacillati</taxon>
        <taxon>Bacillota</taxon>
        <taxon>Dethiobacteria</taxon>
        <taxon>Dethiobacterales</taxon>
        <taxon>Dethiobacteraceae</taxon>
        <taxon>Dethiobacter</taxon>
    </lineage>
</organism>
<accession>C0GD38</accession>
<dbReference type="Gene3D" id="3.40.50.300">
    <property type="entry name" value="P-loop containing nucleotide triphosphate hydrolases"/>
    <property type="match status" value="1"/>
</dbReference>
<reference evidence="3 4" key="1">
    <citation type="submission" date="2009-02" db="EMBL/GenBank/DDBJ databases">
        <title>Sequencing of the draft genome and assembly of Dethiobacter alkaliphilus AHT 1.</title>
        <authorList>
            <consortium name="US DOE Joint Genome Institute (JGI-PGF)"/>
            <person name="Lucas S."/>
            <person name="Copeland A."/>
            <person name="Lapidus A."/>
            <person name="Glavina del Rio T."/>
            <person name="Dalin E."/>
            <person name="Tice H."/>
            <person name="Bruce D."/>
            <person name="Goodwin L."/>
            <person name="Pitluck S."/>
            <person name="Larimer F."/>
            <person name="Land M.L."/>
            <person name="Hauser L."/>
            <person name="Muyzer G."/>
        </authorList>
    </citation>
    <scope>NUCLEOTIDE SEQUENCE [LARGE SCALE GENOMIC DNA]</scope>
    <source>
        <strain evidence="3 4">AHT 1</strain>
    </source>
</reference>
<dbReference type="GO" id="GO:0004674">
    <property type="term" value="F:protein serine/threonine kinase activity"/>
    <property type="evidence" value="ECO:0007669"/>
    <property type="project" value="UniProtKB-KW"/>
</dbReference>
<dbReference type="eggNOG" id="COG0515">
    <property type="taxonomic scope" value="Bacteria"/>
</dbReference>
<evidence type="ECO:0000259" key="1">
    <source>
        <dbReference type="PROSITE" id="PS50011"/>
    </source>
</evidence>
<keyword evidence="3" id="KW-0418">Kinase</keyword>
<dbReference type="InterPro" id="IPR027417">
    <property type="entry name" value="P-loop_NTPase"/>
</dbReference>
<sequence>MSVSINKAKEVIDKIKSMRKGGIVSPHKYIMLLSIIRILDENPNHENRFSFDEIEPVFLSLFNNHFESMPEYTKMLEHPFYYLQGDGFWSLKVLPSQEHRFHHYKNDKKRFTKNRIKETVEYGYFVTDIFELLKKKEVRSFLNMEIQNKLKHSIKNERYDNLETINNADVLKEEKSLFKHEQTAIDIIRNTIEKNNYGKIISNLLLFDKQSNNYLEYDVVLVTQFGVFVVELKHWSGHIEIAPYNWVVNHYSYRNDPHKINSFKSKVLKGIYQNEFRTYPSMYVQSVVVLTNPEATVEGYTTPKAAVEEKNHNPSFASIQDFIDYIKKSNETKKKVLNEQQVDNIVNYFKTLNQPKRDIKYTVPGYETLEYISQRQDCIELIARPVENKVNGLNRFRIFRPPLNASPEEKERFKKRAYNTMSSISQIGEHPNILKVWVIKNEEGDIVEGSEWSETGTLRDIINNSSQAPDVEKSLQICLSITRALNTAHESGVIHRNLRPENVLMFNDIPKLINFDLAYQIEDNRVTVIADASRLKDDGYIAPEILSGQDIDESTDYFNLGIIAYELYTGRKPFSSIRAFNSQGGILSEEASRILANSDAPENVKSVIKQLLIADRSKRLKDANVIFSAFGFEKDSQGLSISSGNLELKPYEQYDLYEIIEKIGEGGEAQIYKAKTLQFNPNIGEDEEKIVALKVFNKEVAREKIYREYGITKAIESAYTVRCERLGYKKNDRYFLVLDYLEGKTLRDYINNGVNPSQDEFLKVAYGIMDAIKAFHNYKVDEETPKPYLHNDIKPDNIVILPDGKPVLIDFGIAGEPRIDSFQGTSDYIPPDSILGVDMKFSQDGDLYSLGVTLWEWVFGEKPYDNPVIGAIPAFPKEAPFKLSEHLKSWFLKAVASEANTRFKNIEEMESAFKPSDKVKDHEFDKEKADESEPHIEEQVDALDEDSLTVKGDYENDFVFYLNSLSNVSAGNENATAESQALSKYFSKIAVRSSLTEYIHNVLLSEKRNVILTGNAGDGKTTIASQIRDKIQSDKQPLADIEELNEVNLIIVKDMSELNTQRRLDIVYQSINDTENRYLFISNSGTLLDTFSQLGKKGVKVQQETVLKALSSSEPSRLLDGQFEVINIGSINSINTACEVFKRMIANENWKKCAQCSLNTDCPMHFNVSLLQAKEEIVTERIALIYRRLYEYYVRLTMRQMVGHLAYSITGGLTCTEIASMSKIELKQSTSKFLFSNLFFGDDGQDASPIAQQLLPVRHVQSVGFGSFLDPLYERKIWINQNKDALIKEKLTEQFLERLSYLFDNVETNSSRRQVRRLLYFYGSMTEKKGRHFLSVFLRSPMLEKYVEYTGKNTKIASLEEKKYRMRILQVFQEFITNVRLPQGKWEKKTDNLYVTLNRAGFAAGTQIVLADFRLSDFTLRVKTKYQVAEEKNNILTLSYKDNNVNLDLDLPFLDYVARRYQGEIAEELSSYYSDRLNKFKVNLLNIADKNIDANNLSLLNIGNDRDFRMISISIEDGELEVIQ</sequence>
<dbReference type="GO" id="GO:0005524">
    <property type="term" value="F:ATP binding"/>
    <property type="evidence" value="ECO:0007669"/>
    <property type="project" value="InterPro"/>
</dbReference>
<evidence type="ECO:0000313" key="3">
    <source>
        <dbReference type="EMBL" id="EEG79123.1"/>
    </source>
</evidence>
<feature type="domain" description="Protein kinase" evidence="1">
    <location>
        <begin position="366"/>
        <end position="631"/>
    </location>
</feature>
<dbReference type="Proteomes" id="UP000006443">
    <property type="component" value="Unassembled WGS sequence"/>
</dbReference>
<dbReference type="CDD" id="cd14014">
    <property type="entry name" value="STKc_PknB_like"/>
    <property type="match status" value="1"/>
</dbReference>
<dbReference type="OrthoDB" id="9801841at2"/>
<dbReference type="EMBL" id="ACJM01000001">
    <property type="protein sequence ID" value="EEG79123.1"/>
    <property type="molecule type" value="Genomic_DNA"/>
</dbReference>
<dbReference type="PANTHER" id="PTHR44167:SF24">
    <property type="entry name" value="SERINE_THREONINE-PROTEIN KINASE CHK2"/>
    <property type="match status" value="1"/>
</dbReference>
<evidence type="ECO:0000313" key="4">
    <source>
        <dbReference type="Proteomes" id="UP000006443"/>
    </source>
</evidence>
<dbReference type="PROSITE" id="PS50011">
    <property type="entry name" value="PROTEIN_KINASE_DOM"/>
    <property type="match status" value="2"/>
</dbReference>
<dbReference type="InterPro" id="IPR011528">
    <property type="entry name" value="NERD"/>
</dbReference>
<dbReference type="PANTHER" id="PTHR44167">
    <property type="entry name" value="OVARIAN-SPECIFIC SERINE/THREONINE-PROTEIN KINASE LOK-RELATED"/>
    <property type="match status" value="1"/>
</dbReference>
<feature type="domain" description="Protein kinase" evidence="1">
    <location>
        <begin position="657"/>
        <end position="925"/>
    </location>
</feature>
<keyword evidence="4" id="KW-1185">Reference proteome</keyword>
<dbReference type="Pfam" id="PF00069">
    <property type="entry name" value="Pkinase"/>
    <property type="match status" value="2"/>
</dbReference>
<dbReference type="SUPFAM" id="SSF56112">
    <property type="entry name" value="Protein kinase-like (PK-like)"/>
    <property type="match status" value="2"/>
</dbReference>
<dbReference type="InterPro" id="IPR011009">
    <property type="entry name" value="Kinase-like_dom_sf"/>
</dbReference>
<dbReference type="SUPFAM" id="SSF52540">
    <property type="entry name" value="P-loop containing nucleoside triphosphate hydrolases"/>
    <property type="match status" value="1"/>
</dbReference>
<dbReference type="InterPro" id="IPR008271">
    <property type="entry name" value="Ser/Thr_kinase_AS"/>
</dbReference>
<keyword evidence="3" id="KW-0723">Serine/threonine-protein kinase</keyword>
<dbReference type="PROSITE" id="PS00108">
    <property type="entry name" value="PROTEIN_KINASE_ST"/>
    <property type="match status" value="1"/>
</dbReference>
<protein>
    <submittedName>
        <fullName evidence="3">Serine/threonine protein kinase</fullName>
    </submittedName>
</protein>
<evidence type="ECO:0000259" key="2">
    <source>
        <dbReference type="PROSITE" id="PS50965"/>
    </source>
</evidence>
<dbReference type="InterPro" id="IPR000719">
    <property type="entry name" value="Prot_kinase_dom"/>
</dbReference>
<gene>
    <name evidence="3" type="ORF">DealDRAFT_0397</name>
</gene>
<dbReference type="STRING" id="555088.DealDRAFT_0397"/>
<dbReference type="RefSeq" id="WP_008514337.1">
    <property type="nucleotide sequence ID" value="NZ_ACJM01000001.1"/>
</dbReference>